<dbReference type="InterPro" id="IPR017927">
    <property type="entry name" value="FAD-bd_FR_type"/>
</dbReference>
<dbReference type="GO" id="GO:0046872">
    <property type="term" value="F:metal ion binding"/>
    <property type="evidence" value="ECO:0007669"/>
    <property type="project" value="UniProtKB-KW"/>
</dbReference>
<dbReference type="InterPro" id="IPR017938">
    <property type="entry name" value="Riboflavin_synthase-like_b-brl"/>
</dbReference>
<dbReference type="Gene3D" id="3.40.50.80">
    <property type="entry name" value="Nucleotide-binding domain of ferredoxin-NADP reductase (FNR) module"/>
    <property type="match status" value="1"/>
</dbReference>
<feature type="binding site" evidence="11">
    <location>
        <begin position="73"/>
        <end position="74"/>
    </location>
    <ligand>
        <name>FAD</name>
        <dbReference type="ChEBI" id="CHEBI:57692"/>
    </ligand>
</feature>
<dbReference type="SUPFAM" id="SSF63380">
    <property type="entry name" value="Riboflavin synthase domain-like"/>
    <property type="match status" value="1"/>
</dbReference>
<dbReference type="InterPro" id="IPR012165">
    <property type="entry name" value="Cyt_c3_hydrogenase_gsu"/>
</dbReference>
<dbReference type="GO" id="GO:0050660">
    <property type="term" value="F:flavin adenine dinucleotide binding"/>
    <property type="evidence" value="ECO:0007669"/>
    <property type="project" value="InterPro"/>
</dbReference>
<keyword evidence="6 11" id="KW-0274">FAD</keyword>
<dbReference type="CDD" id="cd06218">
    <property type="entry name" value="DHOD_e_trans"/>
    <property type="match status" value="1"/>
</dbReference>
<dbReference type="GO" id="GO:0051537">
    <property type="term" value="F:2 iron, 2 sulfur cluster binding"/>
    <property type="evidence" value="ECO:0007669"/>
    <property type="project" value="UniProtKB-KW"/>
</dbReference>
<keyword evidence="8 12" id="KW-0408">Iron</keyword>
<dbReference type="InterPro" id="IPR019480">
    <property type="entry name" value="Dihydroorotate_DH_Fe-S-bd"/>
</dbReference>
<dbReference type="Gene3D" id="2.10.240.10">
    <property type="entry name" value="Dihydroorotate dehydrogenase, electron transfer subunit"/>
    <property type="match status" value="1"/>
</dbReference>
<dbReference type="InterPro" id="IPR039261">
    <property type="entry name" value="FNR_nucleotide-bd"/>
</dbReference>
<evidence type="ECO:0000256" key="2">
    <source>
        <dbReference type="ARBA" id="ARBA00022448"/>
    </source>
</evidence>
<evidence type="ECO:0000259" key="13">
    <source>
        <dbReference type="PROSITE" id="PS51384"/>
    </source>
</evidence>
<feature type="binding site" evidence="12">
    <location>
        <position position="205"/>
    </location>
    <ligand>
        <name>[2Fe-2S] cluster</name>
        <dbReference type="ChEBI" id="CHEBI:190135"/>
    </ligand>
</feature>
<evidence type="ECO:0000256" key="12">
    <source>
        <dbReference type="PIRSR" id="PIRSR006816-2"/>
    </source>
</evidence>
<dbReference type="Gene3D" id="2.40.30.10">
    <property type="entry name" value="Translation factors"/>
    <property type="match status" value="1"/>
</dbReference>
<sequence>MELLSTKVISNEFLGDGFFLLKVKNLWGTEISPGQFFQIRPSKGFAPFLSRPFSVFYADIESLWFLIKLVGFGTELLLEKKKGDTIQLLGPLGKGFPERPGVTLVAGGSGLGPLFYYAKRTGNYKRFLWGLKSKPPEGLENLLKGLNTFIVTEDGSKGEKGLVTDFVDDEEDRIIYACGPVPMLRSLKNFKKAQIWVSVETVMACGMGLCFGCSVKKSSDTGYFRACKDGPVFNLRDIKI</sequence>
<comment type="cofactor">
    <cofactor evidence="12">
        <name>[2Fe-2S] cluster</name>
        <dbReference type="ChEBI" id="CHEBI:190135"/>
    </cofactor>
    <text evidence="12">Binds 1 [2Fe-2S] cluster per subunit.</text>
</comment>
<reference evidence="14" key="1">
    <citation type="journal article" date="2020" name="mSystems">
        <title>Genome- and Community-Level Interaction Insights into Carbon Utilization and Element Cycling Functions of Hydrothermarchaeota in Hydrothermal Sediment.</title>
        <authorList>
            <person name="Zhou Z."/>
            <person name="Liu Y."/>
            <person name="Xu W."/>
            <person name="Pan J."/>
            <person name="Luo Z.H."/>
            <person name="Li M."/>
        </authorList>
    </citation>
    <scope>NUCLEOTIDE SEQUENCE [LARGE SCALE GENOMIC DNA]</scope>
    <source>
        <strain evidence="14">SpSt-754</strain>
    </source>
</reference>
<comment type="cofactor">
    <cofactor evidence="10">
        <name>[2Fe-2S] cluster</name>
        <dbReference type="ChEBI" id="CHEBI:190135"/>
    </cofactor>
</comment>
<keyword evidence="5 12" id="KW-0479">Metal-binding</keyword>
<feature type="binding site" evidence="12">
    <location>
        <position position="213"/>
    </location>
    <ligand>
        <name>[2Fe-2S] cluster</name>
        <dbReference type="ChEBI" id="CHEBI:190135"/>
    </ligand>
</feature>
<comment type="similarity">
    <text evidence="1">Belongs to the PyrK family.</text>
</comment>
<evidence type="ECO:0000256" key="7">
    <source>
        <dbReference type="ARBA" id="ARBA00022982"/>
    </source>
</evidence>
<organism evidence="14">
    <name type="scientific">candidate division WOR-3 bacterium</name>
    <dbReference type="NCBI Taxonomy" id="2052148"/>
    <lineage>
        <taxon>Bacteria</taxon>
        <taxon>Bacteria division WOR-3</taxon>
    </lineage>
</organism>
<keyword evidence="4 12" id="KW-0001">2Fe-2S</keyword>
<dbReference type="InterPro" id="IPR037117">
    <property type="entry name" value="Dihydroorotate_DH_ele_sf"/>
</dbReference>
<dbReference type="SUPFAM" id="SSF52343">
    <property type="entry name" value="Ferredoxin reductase-like, C-terminal NADP-linked domain"/>
    <property type="match status" value="1"/>
</dbReference>
<evidence type="ECO:0000256" key="6">
    <source>
        <dbReference type="ARBA" id="ARBA00022827"/>
    </source>
</evidence>
<comment type="caution">
    <text evidence="14">The sequence shown here is derived from an EMBL/GenBank/DDBJ whole genome shotgun (WGS) entry which is preliminary data.</text>
</comment>
<feature type="binding site" evidence="12">
    <location>
        <position position="227"/>
    </location>
    <ligand>
        <name>[2Fe-2S] cluster</name>
        <dbReference type="ChEBI" id="CHEBI:190135"/>
    </ligand>
</feature>
<dbReference type="Pfam" id="PF10418">
    <property type="entry name" value="DHODB_Fe-S_bind"/>
    <property type="match status" value="1"/>
</dbReference>
<comment type="cofactor">
    <cofactor evidence="11">
        <name>FAD</name>
        <dbReference type="ChEBI" id="CHEBI:57692"/>
    </cofactor>
    <text evidence="11">Binds 1 FAD per subunit.</text>
</comment>
<evidence type="ECO:0000256" key="11">
    <source>
        <dbReference type="PIRSR" id="PIRSR006816-1"/>
    </source>
</evidence>
<evidence type="ECO:0000256" key="5">
    <source>
        <dbReference type="ARBA" id="ARBA00022723"/>
    </source>
</evidence>
<evidence type="ECO:0000256" key="4">
    <source>
        <dbReference type="ARBA" id="ARBA00022714"/>
    </source>
</evidence>
<dbReference type="GO" id="GO:0016491">
    <property type="term" value="F:oxidoreductase activity"/>
    <property type="evidence" value="ECO:0007669"/>
    <property type="project" value="InterPro"/>
</dbReference>
<dbReference type="AlphaFoldDB" id="A0A7V3KNI4"/>
<keyword evidence="3 11" id="KW-0285">Flavoprotein</keyword>
<gene>
    <name evidence="14" type="ORF">ENV38_03390</name>
</gene>
<evidence type="ECO:0000256" key="1">
    <source>
        <dbReference type="ARBA" id="ARBA00006422"/>
    </source>
</evidence>
<dbReference type="PANTHER" id="PTHR43513">
    <property type="entry name" value="DIHYDROOROTATE DEHYDROGENASE B (NAD(+)), ELECTRON TRANSFER SUBUNIT"/>
    <property type="match status" value="1"/>
</dbReference>
<evidence type="ECO:0000256" key="10">
    <source>
        <dbReference type="ARBA" id="ARBA00034078"/>
    </source>
</evidence>
<evidence type="ECO:0000256" key="3">
    <source>
        <dbReference type="ARBA" id="ARBA00022630"/>
    </source>
</evidence>
<feature type="domain" description="FAD-binding FR-type" evidence="13">
    <location>
        <begin position="1"/>
        <end position="98"/>
    </location>
</feature>
<dbReference type="EMBL" id="DTGD01000126">
    <property type="protein sequence ID" value="HGB35930.1"/>
    <property type="molecule type" value="Genomic_DNA"/>
</dbReference>
<protein>
    <submittedName>
        <fullName evidence="14">Dihydroorotate dehydrogenase electron transfer subunit</fullName>
    </submittedName>
</protein>
<name>A0A7V3KNI4_UNCW3</name>
<feature type="binding site" evidence="11">
    <location>
        <begin position="51"/>
        <end position="54"/>
    </location>
    <ligand>
        <name>FAD</name>
        <dbReference type="ChEBI" id="CHEBI:57692"/>
    </ligand>
</feature>
<dbReference type="PIRSF" id="PIRSF006816">
    <property type="entry name" value="Cyc3_hyd_g"/>
    <property type="match status" value="1"/>
</dbReference>
<keyword evidence="2" id="KW-0813">Transport</keyword>
<evidence type="ECO:0000256" key="9">
    <source>
        <dbReference type="ARBA" id="ARBA00023014"/>
    </source>
</evidence>
<accession>A0A7V3KNI4</accession>
<dbReference type="PANTHER" id="PTHR43513:SF3">
    <property type="entry name" value="DIHYDROOROTATE DEHYDROGENASE B (NAD(+)), ELECTRON TRANSFER SUBUNIT-RELATED"/>
    <property type="match status" value="1"/>
</dbReference>
<keyword evidence="9 12" id="KW-0411">Iron-sulfur</keyword>
<feature type="binding site" evidence="12">
    <location>
        <position position="210"/>
    </location>
    <ligand>
        <name>[2Fe-2S] cluster</name>
        <dbReference type="ChEBI" id="CHEBI:190135"/>
    </ligand>
</feature>
<dbReference type="InterPro" id="IPR050353">
    <property type="entry name" value="PyrK_electron_transfer"/>
</dbReference>
<dbReference type="GO" id="GO:0006221">
    <property type="term" value="P:pyrimidine nucleotide biosynthetic process"/>
    <property type="evidence" value="ECO:0007669"/>
    <property type="project" value="InterPro"/>
</dbReference>
<evidence type="ECO:0000256" key="8">
    <source>
        <dbReference type="ARBA" id="ARBA00023004"/>
    </source>
</evidence>
<evidence type="ECO:0000313" key="14">
    <source>
        <dbReference type="EMBL" id="HGB35930.1"/>
    </source>
</evidence>
<proteinExistence type="inferred from homology"/>
<dbReference type="PROSITE" id="PS51384">
    <property type="entry name" value="FAD_FR"/>
    <property type="match status" value="1"/>
</dbReference>
<keyword evidence="7" id="KW-0249">Electron transport</keyword>